<dbReference type="Proteomes" id="UP000036958">
    <property type="component" value="Unassembled WGS sequence"/>
</dbReference>
<evidence type="ECO:0000313" key="2">
    <source>
        <dbReference type="Proteomes" id="UP000036958"/>
    </source>
</evidence>
<name>A0A0L8VDE6_9BACT</name>
<protein>
    <submittedName>
        <fullName evidence="1">Uncharacterized protein</fullName>
    </submittedName>
</protein>
<reference evidence="2" key="1">
    <citation type="submission" date="2015-07" db="EMBL/GenBank/DDBJ databases">
        <title>Genome sequencing of Sunxiuqinia dokdonensis strain SK.</title>
        <authorList>
            <person name="Ahn S."/>
            <person name="Kim B.-C."/>
        </authorList>
    </citation>
    <scope>NUCLEOTIDE SEQUENCE [LARGE SCALE GENOMIC DNA]</scope>
    <source>
        <strain evidence="2">SK</strain>
    </source>
</reference>
<proteinExistence type="predicted"/>
<dbReference type="AlphaFoldDB" id="A0A0L8VDE6"/>
<dbReference type="EMBL" id="LGIA01000043">
    <property type="protein sequence ID" value="KOH46172.1"/>
    <property type="molecule type" value="Genomic_DNA"/>
</dbReference>
<keyword evidence="2" id="KW-1185">Reference proteome</keyword>
<accession>A0A0L8VDE6</accession>
<gene>
    <name evidence="1" type="ORF">NC99_10350</name>
</gene>
<evidence type="ECO:0000313" key="1">
    <source>
        <dbReference type="EMBL" id="KOH46172.1"/>
    </source>
</evidence>
<comment type="caution">
    <text evidence="1">The sequence shown here is derived from an EMBL/GenBank/DDBJ whole genome shotgun (WGS) entry which is preliminary data.</text>
</comment>
<organism evidence="1 2">
    <name type="scientific">Sunxiuqinia dokdonensis</name>
    <dbReference type="NCBI Taxonomy" id="1409788"/>
    <lineage>
        <taxon>Bacteria</taxon>
        <taxon>Pseudomonadati</taxon>
        <taxon>Bacteroidota</taxon>
        <taxon>Bacteroidia</taxon>
        <taxon>Marinilabiliales</taxon>
        <taxon>Prolixibacteraceae</taxon>
        <taxon>Sunxiuqinia</taxon>
    </lineage>
</organism>
<sequence>MLTEQFFSLRNDGGASFDCFFFSLGQFAEVQKTINHFKMKRKPWGY</sequence>